<keyword evidence="1" id="KW-0396">Initiation factor</keyword>
<evidence type="ECO:0008006" key="5">
    <source>
        <dbReference type="Google" id="ProtNLM"/>
    </source>
</evidence>
<dbReference type="PANTHER" id="PTHR11960:SF8">
    <property type="entry name" value="EUKARYOTIC TRANSLATION INITIATION FACTOR 4E1-RELATED"/>
    <property type="match status" value="1"/>
</dbReference>
<organism evidence="4">
    <name type="scientific">viral metagenome</name>
    <dbReference type="NCBI Taxonomy" id="1070528"/>
    <lineage>
        <taxon>unclassified sequences</taxon>
        <taxon>metagenomes</taxon>
        <taxon>organismal metagenomes</taxon>
    </lineage>
</organism>
<evidence type="ECO:0000256" key="1">
    <source>
        <dbReference type="ARBA" id="ARBA00022540"/>
    </source>
</evidence>
<protein>
    <recommendedName>
        <fullName evidence="5">Eukaryotic translation initiation factor 4E</fullName>
    </recommendedName>
</protein>
<dbReference type="Gene3D" id="3.30.760.10">
    <property type="entry name" value="RNA Cap, Translation Initiation Factor Eif4e"/>
    <property type="match status" value="1"/>
</dbReference>
<dbReference type="GO" id="GO:0016281">
    <property type="term" value="C:eukaryotic translation initiation factor 4F complex"/>
    <property type="evidence" value="ECO:0007669"/>
    <property type="project" value="TreeGrafter"/>
</dbReference>
<name>A0A6C0CY17_9ZZZZ</name>
<dbReference type="GO" id="GO:0003743">
    <property type="term" value="F:translation initiation factor activity"/>
    <property type="evidence" value="ECO:0007669"/>
    <property type="project" value="UniProtKB-KW"/>
</dbReference>
<dbReference type="SUPFAM" id="SSF55418">
    <property type="entry name" value="eIF4e-like"/>
    <property type="match status" value="1"/>
</dbReference>
<sequence>MEYKTNTKWNVWYHSIRDNNWDNSSYKKIFEITNLYDLFYFINNIDDIHLFNSMLFIMRDGIFPTWEDENNKNGCMFCYKIKSDIILNEFINIIKSLICENIHSDETKYNLINGISISPKKEFNILKIWIREKSTDKILNYSTNYIKNNNMLYKKN</sequence>
<evidence type="ECO:0000256" key="3">
    <source>
        <dbReference type="ARBA" id="ARBA00022917"/>
    </source>
</evidence>
<accession>A0A6C0CY17</accession>
<keyword evidence="2" id="KW-0694">RNA-binding</keyword>
<dbReference type="InterPro" id="IPR001040">
    <property type="entry name" value="TIF_eIF_4E"/>
</dbReference>
<dbReference type="EMBL" id="MN739508">
    <property type="protein sequence ID" value="QHT09211.1"/>
    <property type="molecule type" value="Genomic_DNA"/>
</dbReference>
<dbReference type="AlphaFoldDB" id="A0A6C0CY17"/>
<reference evidence="4" key="1">
    <citation type="journal article" date="2020" name="Nature">
        <title>Giant virus diversity and host interactions through global metagenomics.</title>
        <authorList>
            <person name="Schulz F."/>
            <person name="Roux S."/>
            <person name="Paez-Espino D."/>
            <person name="Jungbluth S."/>
            <person name="Walsh D.A."/>
            <person name="Denef V.J."/>
            <person name="McMahon K.D."/>
            <person name="Konstantinidis K.T."/>
            <person name="Eloe-Fadrosh E.A."/>
            <person name="Kyrpides N.C."/>
            <person name="Woyke T."/>
        </authorList>
    </citation>
    <scope>NUCLEOTIDE SEQUENCE</scope>
    <source>
        <strain evidence="4">GVMAG-M-3300023110-24</strain>
    </source>
</reference>
<dbReference type="GO" id="GO:0000340">
    <property type="term" value="F:RNA 7-methylguanosine cap binding"/>
    <property type="evidence" value="ECO:0007669"/>
    <property type="project" value="TreeGrafter"/>
</dbReference>
<keyword evidence="3" id="KW-0648">Protein biosynthesis</keyword>
<dbReference type="InterPro" id="IPR023398">
    <property type="entry name" value="TIF_eIF4e-like"/>
</dbReference>
<evidence type="ECO:0000256" key="2">
    <source>
        <dbReference type="ARBA" id="ARBA00022884"/>
    </source>
</evidence>
<proteinExistence type="predicted"/>
<evidence type="ECO:0000313" key="4">
    <source>
        <dbReference type="EMBL" id="QHT09211.1"/>
    </source>
</evidence>
<dbReference type="PANTHER" id="PTHR11960">
    <property type="entry name" value="EUKARYOTIC TRANSLATION INITIATION FACTOR 4E RELATED"/>
    <property type="match status" value="1"/>
</dbReference>
<dbReference type="Pfam" id="PF01652">
    <property type="entry name" value="IF4E"/>
    <property type="match status" value="1"/>
</dbReference>